<dbReference type="GO" id="GO:0016757">
    <property type="term" value="F:glycosyltransferase activity"/>
    <property type="evidence" value="ECO:0007669"/>
    <property type="project" value="UniProtKB-KW"/>
</dbReference>
<name>M1WLP4_PSEP2</name>
<dbReference type="EMBL" id="FO203427">
    <property type="protein sequence ID" value="CCH48215.1"/>
    <property type="molecule type" value="Genomic_DNA"/>
</dbReference>
<gene>
    <name evidence="5" type="ordered locus">BN4_10978</name>
</gene>
<dbReference type="InterPro" id="IPR029044">
    <property type="entry name" value="Nucleotide-diphossugar_trans"/>
</dbReference>
<evidence type="ECO:0000256" key="2">
    <source>
        <dbReference type="ARBA" id="ARBA00022676"/>
    </source>
</evidence>
<evidence type="ECO:0000256" key="1">
    <source>
        <dbReference type="ARBA" id="ARBA00006739"/>
    </source>
</evidence>
<dbReference type="Proteomes" id="UP000011724">
    <property type="component" value="Chromosome"/>
</dbReference>
<protein>
    <submittedName>
        <fullName evidence="5">Glycosyl transferase family 2</fullName>
    </submittedName>
</protein>
<dbReference type="AlphaFoldDB" id="M1WLP4"/>
<dbReference type="HOGENOM" id="CLU_023729_0_0_7"/>
<dbReference type="InterPro" id="IPR001173">
    <property type="entry name" value="Glyco_trans_2-like"/>
</dbReference>
<dbReference type="eggNOG" id="COG1216">
    <property type="taxonomic scope" value="Bacteria"/>
</dbReference>
<dbReference type="PANTHER" id="PTHR43179">
    <property type="entry name" value="RHAMNOSYLTRANSFERASE WBBL"/>
    <property type="match status" value="1"/>
</dbReference>
<keyword evidence="6" id="KW-1185">Reference proteome</keyword>
<accession>M1WLP4</accession>
<dbReference type="Pfam" id="PF00535">
    <property type="entry name" value="Glycos_transf_2"/>
    <property type="match status" value="1"/>
</dbReference>
<dbReference type="Gene3D" id="3.90.550.10">
    <property type="entry name" value="Spore Coat Polysaccharide Biosynthesis Protein SpsA, Chain A"/>
    <property type="match status" value="1"/>
</dbReference>
<reference evidence="6" key="2">
    <citation type="journal article" date="2013" name="Stand. Genomic Sci.">
        <title>Complete genome sequence of Desulfocapsa sulfexigens, a marine deltaproteobacterium specialized in disproportionating inorganic sulfur compounds.</title>
        <authorList>
            <person name="Finster K.W."/>
            <person name="Kjeldsen K.U."/>
            <person name="Kube M."/>
            <person name="Reinhardt R."/>
            <person name="Mussmann M."/>
            <person name="Amann R."/>
            <person name="Schreiber L."/>
        </authorList>
    </citation>
    <scope>NUCLEOTIDE SEQUENCE [LARGE SCALE GENOMIC DNA]</scope>
    <source>
        <strain evidence="6">DSM 10523 / SB164P1</strain>
    </source>
</reference>
<keyword evidence="2" id="KW-0328">Glycosyltransferase</keyword>
<dbReference type="SUPFAM" id="SSF53448">
    <property type="entry name" value="Nucleotide-diphospho-sugar transferases"/>
    <property type="match status" value="1"/>
</dbReference>
<dbReference type="KEGG" id="dpi:BN4_10978"/>
<proteinExistence type="inferred from homology"/>
<feature type="domain" description="Glycosyltransferase 2-like" evidence="4">
    <location>
        <begin position="244"/>
        <end position="361"/>
    </location>
</feature>
<evidence type="ECO:0000313" key="5">
    <source>
        <dbReference type="EMBL" id="CCH48215.1"/>
    </source>
</evidence>
<dbReference type="STRING" id="1322246.BN4_10978"/>
<reference evidence="5 6" key="1">
    <citation type="journal article" date="2013" name="PLoS ONE">
        <title>The first genomic and proteomic characterization of a deep-sea sulfate reducer: insights into the piezophilic lifestyle of Desulfovibrio piezophilus.</title>
        <authorList>
            <person name="Pradel N."/>
            <person name="Ji B."/>
            <person name="Gimenez G."/>
            <person name="Talla E."/>
            <person name="Lenoble P."/>
            <person name="Garel M."/>
            <person name="Tamburini C."/>
            <person name="Fourquet P."/>
            <person name="Lebrun R."/>
            <person name="Bertin P."/>
            <person name="Denis Y."/>
            <person name="Pophillat M."/>
            <person name="Barbe V."/>
            <person name="Ollivier B."/>
            <person name="Dolla A."/>
        </authorList>
    </citation>
    <scope>NUCLEOTIDE SEQUENCE [LARGE SCALE GENOMIC DNA]</scope>
    <source>
        <strain evidence="6">DSM 10523 / SB164P1</strain>
    </source>
</reference>
<evidence type="ECO:0000313" key="6">
    <source>
        <dbReference type="Proteomes" id="UP000011724"/>
    </source>
</evidence>
<evidence type="ECO:0000256" key="3">
    <source>
        <dbReference type="ARBA" id="ARBA00022679"/>
    </source>
</evidence>
<comment type="similarity">
    <text evidence="1">Belongs to the glycosyltransferase 2 family.</text>
</comment>
<sequence length="539" mass="59758">MHTVTSLIQQLITLTRNTGYLTPDHAMAVAGNILEARPLPDALAALAPALLRHATIFDPFDREKIRLAHEINERIPHPPFSQWIRHARALTKDEPIPENIPFPDVSTASAQECIAFIAHQTANSHRYPILLHLWQTGAGPELIKAIRILAASPSGMLAAPLMAWGAYAAGKPLLTEMLLEEGVDSFVAHNLRARIALDSGIHAKAVEYLRTSLEAEPFQPAIIEQLATLESDNSESFPEDNTHICLYTWNKPELLAQTLHSLAHTAIGSTGVTVLNNGTTTCSPDELERRVHDQTPGLSIHWVHLPVNIGAPAARNWLLSLPEVRQCRYVAFLDDDVLLPRTWLAQFHKTLRRFPEAAAVGPKCMNPNVHTIQYAFRHFTQTGQDMIRFSPNAPTLMDMGQFDSARPSLTVMGCCHLLDTKRLAARKVPHFDIRFSPSQVDDIEHDLQIWKAGGQVFYDGSVGVVHLQDTGKAQSRATIGHTYANHSKLEAIFSQEELSMMDAAYKDADKSAFSKSLQAVLPTLNGTARVFWETIKTNI</sequence>
<keyword evidence="3 5" id="KW-0808">Transferase</keyword>
<dbReference type="OrthoDB" id="5443808at2"/>
<dbReference type="PATRIC" id="fig|879567.3.peg.1007"/>
<dbReference type="RefSeq" id="WP_015414266.1">
    <property type="nucleotide sequence ID" value="NC_020409.1"/>
</dbReference>
<dbReference type="PANTHER" id="PTHR43179:SF12">
    <property type="entry name" value="GALACTOFURANOSYLTRANSFERASE GLFT2"/>
    <property type="match status" value="1"/>
</dbReference>
<evidence type="ECO:0000259" key="4">
    <source>
        <dbReference type="Pfam" id="PF00535"/>
    </source>
</evidence>
<organism evidence="5 6">
    <name type="scientific">Pseudodesulfovibrio piezophilus (strain DSM 21447 / JCM 15486 / C1TLV30)</name>
    <name type="common">Desulfovibrio piezophilus</name>
    <dbReference type="NCBI Taxonomy" id="1322246"/>
    <lineage>
        <taxon>Bacteria</taxon>
        <taxon>Pseudomonadati</taxon>
        <taxon>Thermodesulfobacteriota</taxon>
        <taxon>Desulfovibrionia</taxon>
        <taxon>Desulfovibrionales</taxon>
        <taxon>Desulfovibrionaceae</taxon>
    </lineage>
</organism>
<dbReference type="BioCyc" id="DPIE1322246:BN4_RS04970-MONOMER"/>